<feature type="domain" description="Calcineurin-like phosphoesterase" evidence="6">
    <location>
        <begin position="113"/>
        <end position="268"/>
    </location>
</feature>
<evidence type="ECO:0000259" key="6">
    <source>
        <dbReference type="Pfam" id="PF00149"/>
    </source>
</evidence>
<dbReference type="Proteomes" id="UP001187192">
    <property type="component" value="Unassembled WGS sequence"/>
</dbReference>
<evidence type="ECO:0000313" key="7">
    <source>
        <dbReference type="EMBL" id="GMN36731.1"/>
    </source>
</evidence>
<dbReference type="Gene3D" id="3.60.21.10">
    <property type="match status" value="1"/>
</dbReference>
<dbReference type="PANTHER" id="PTHR13315">
    <property type="entry name" value="METALLO PHOSPHOESTERASE RELATED"/>
    <property type="match status" value="1"/>
</dbReference>
<name>A0AA88CZJ4_FICCA</name>
<evidence type="ECO:0000256" key="2">
    <source>
        <dbReference type="ARBA" id="ARBA00022692"/>
    </source>
</evidence>
<keyword evidence="2 5" id="KW-0812">Transmembrane</keyword>
<dbReference type="AlphaFoldDB" id="A0AA88CZJ4"/>
<dbReference type="InterPro" id="IPR033308">
    <property type="entry name" value="PGAP5/Cdc1/Ted1"/>
</dbReference>
<evidence type="ECO:0000313" key="8">
    <source>
        <dbReference type="Proteomes" id="UP001187192"/>
    </source>
</evidence>
<dbReference type="GO" id="GO:0006506">
    <property type="term" value="P:GPI anchor biosynthetic process"/>
    <property type="evidence" value="ECO:0007669"/>
    <property type="project" value="InterPro"/>
</dbReference>
<comment type="subcellular location">
    <subcellularLocation>
        <location evidence="1">Membrane</location>
        <topology evidence="1">Multi-pass membrane protein</topology>
    </subcellularLocation>
</comment>
<gene>
    <name evidence="7" type="ORF">TIFTF001_006250</name>
</gene>
<dbReference type="InterPro" id="IPR029052">
    <property type="entry name" value="Metallo-depent_PP-like"/>
</dbReference>
<feature type="transmembrane region" description="Helical" evidence="5">
    <location>
        <begin position="119"/>
        <end position="138"/>
    </location>
</feature>
<dbReference type="InterPro" id="IPR004843">
    <property type="entry name" value="Calcineurin-like_PHP"/>
</dbReference>
<accession>A0AA88CZJ4</accession>
<dbReference type="EMBL" id="BTGU01000006">
    <property type="protein sequence ID" value="GMN36731.1"/>
    <property type="molecule type" value="Genomic_DNA"/>
</dbReference>
<evidence type="ECO:0000256" key="5">
    <source>
        <dbReference type="SAM" id="Phobius"/>
    </source>
</evidence>
<protein>
    <recommendedName>
        <fullName evidence="6">Calcineurin-like phosphoesterase domain-containing protein</fullName>
    </recommendedName>
</protein>
<dbReference type="GO" id="GO:0016787">
    <property type="term" value="F:hydrolase activity"/>
    <property type="evidence" value="ECO:0007669"/>
    <property type="project" value="InterPro"/>
</dbReference>
<sequence>MKQRELTALLCVVWAATLLYGEMLAFWIPSLSSCSWPHLLRSNSTIDEAKYPGDYVKIAVITDPQLMDKTSLSLALKSLALEMAQFYTDLYMRRAFLSSILPFKPDVILYLVIVNRNCYLVYFRLNIFLAVSYAFLLLRRHRDIKVHFIPGNHDIGYESILAHRPEVVDRYEKEFGKRNYRFTAGKVEFIAIDAQTLDARHQQNPASSPLEFVKNVSMGSYRITDLIILVLRHVVTLSKYQNYISEESSDFLLELIKPVLILSGHDHDQCTITHESTSRRVVEQTVGTVSWQQGNLYPSFMLLSATNFVLQNTSSPDEAVLTQLCFLPTQIFIYIWYLILFLFTILALLLWPTSNTSFWHQLSGLLGYGKQLLSSLFSATKEKNEDLNCEYEMMWDAEGSMHLVKKTLNTPIVTRSSDMNPESRGSAVIRPTARKNNISQESDISLSVDNGGEMGSDHMTKLPPRTSKSWRKIVIQRLLRTFVMLSIIAAVNVPLYMILLFKDWIEQ</sequence>
<reference evidence="7" key="1">
    <citation type="submission" date="2023-07" db="EMBL/GenBank/DDBJ databases">
        <title>draft genome sequence of fig (Ficus carica).</title>
        <authorList>
            <person name="Takahashi T."/>
            <person name="Nishimura K."/>
        </authorList>
    </citation>
    <scope>NUCLEOTIDE SEQUENCE</scope>
</reference>
<feature type="transmembrane region" description="Helical" evidence="5">
    <location>
        <begin position="478"/>
        <end position="501"/>
    </location>
</feature>
<comment type="caution">
    <text evidence="7">The sequence shown here is derived from an EMBL/GenBank/DDBJ whole genome shotgun (WGS) entry which is preliminary data.</text>
</comment>
<evidence type="ECO:0000256" key="1">
    <source>
        <dbReference type="ARBA" id="ARBA00004141"/>
    </source>
</evidence>
<dbReference type="GO" id="GO:0016020">
    <property type="term" value="C:membrane"/>
    <property type="evidence" value="ECO:0007669"/>
    <property type="project" value="UniProtKB-SubCell"/>
</dbReference>
<keyword evidence="3 5" id="KW-1133">Transmembrane helix</keyword>
<keyword evidence="8" id="KW-1185">Reference proteome</keyword>
<dbReference type="PROSITE" id="PS51257">
    <property type="entry name" value="PROKAR_LIPOPROTEIN"/>
    <property type="match status" value="1"/>
</dbReference>
<evidence type="ECO:0000256" key="4">
    <source>
        <dbReference type="ARBA" id="ARBA00023136"/>
    </source>
</evidence>
<dbReference type="PANTHER" id="PTHR13315:SF4">
    <property type="entry name" value="METALLOPHOSPHOESTERASE, ISOFORM E"/>
    <property type="match status" value="1"/>
</dbReference>
<dbReference type="SUPFAM" id="SSF56300">
    <property type="entry name" value="Metallo-dependent phosphatases"/>
    <property type="match status" value="1"/>
</dbReference>
<organism evidence="7 8">
    <name type="scientific">Ficus carica</name>
    <name type="common">Common fig</name>
    <dbReference type="NCBI Taxonomy" id="3494"/>
    <lineage>
        <taxon>Eukaryota</taxon>
        <taxon>Viridiplantae</taxon>
        <taxon>Streptophyta</taxon>
        <taxon>Embryophyta</taxon>
        <taxon>Tracheophyta</taxon>
        <taxon>Spermatophyta</taxon>
        <taxon>Magnoliopsida</taxon>
        <taxon>eudicotyledons</taxon>
        <taxon>Gunneridae</taxon>
        <taxon>Pentapetalae</taxon>
        <taxon>rosids</taxon>
        <taxon>fabids</taxon>
        <taxon>Rosales</taxon>
        <taxon>Moraceae</taxon>
        <taxon>Ficeae</taxon>
        <taxon>Ficus</taxon>
    </lineage>
</organism>
<proteinExistence type="predicted"/>
<feature type="transmembrane region" description="Helical" evidence="5">
    <location>
        <begin position="331"/>
        <end position="352"/>
    </location>
</feature>
<evidence type="ECO:0000256" key="3">
    <source>
        <dbReference type="ARBA" id="ARBA00022989"/>
    </source>
</evidence>
<dbReference type="Pfam" id="PF00149">
    <property type="entry name" value="Metallophos"/>
    <property type="match status" value="1"/>
</dbReference>
<dbReference type="GO" id="GO:0005783">
    <property type="term" value="C:endoplasmic reticulum"/>
    <property type="evidence" value="ECO:0007669"/>
    <property type="project" value="TreeGrafter"/>
</dbReference>
<keyword evidence="4 5" id="KW-0472">Membrane</keyword>